<comment type="caution">
    <text evidence="8">The sequence shown here is derived from an EMBL/GenBank/DDBJ whole genome shotgun (WGS) entry which is preliminary data.</text>
</comment>
<dbReference type="GO" id="GO:0046872">
    <property type="term" value="F:metal ion binding"/>
    <property type="evidence" value="ECO:0007669"/>
    <property type="project" value="UniProtKB-KW"/>
</dbReference>
<dbReference type="SUPFAM" id="SSF56988">
    <property type="entry name" value="Anthrax protective antigen"/>
    <property type="match status" value="1"/>
</dbReference>
<dbReference type="EMBL" id="JACHIG010000001">
    <property type="protein sequence ID" value="MBB5031040.1"/>
    <property type="molecule type" value="Genomic_DNA"/>
</dbReference>
<protein>
    <submittedName>
        <fullName evidence="8">Cytochrome c551/c552</fullName>
    </submittedName>
</protein>
<dbReference type="InterPro" id="IPR036909">
    <property type="entry name" value="Cyt_c-like_dom_sf"/>
</dbReference>
<dbReference type="SMART" id="SM00758">
    <property type="entry name" value="PA14"/>
    <property type="match status" value="1"/>
</dbReference>
<keyword evidence="9" id="KW-1185">Reference proteome</keyword>
<evidence type="ECO:0000259" key="6">
    <source>
        <dbReference type="PROSITE" id="PS51007"/>
    </source>
</evidence>
<dbReference type="PROSITE" id="PS51820">
    <property type="entry name" value="PA14"/>
    <property type="match status" value="1"/>
</dbReference>
<dbReference type="GO" id="GO:0020037">
    <property type="term" value="F:heme binding"/>
    <property type="evidence" value="ECO:0007669"/>
    <property type="project" value="InterPro"/>
</dbReference>
<accession>A0A7W8DIK0</accession>
<dbReference type="Gene3D" id="3.90.182.10">
    <property type="entry name" value="Toxin - Anthrax Protective Antigen,domain 1"/>
    <property type="match status" value="1"/>
</dbReference>
<evidence type="ECO:0000256" key="5">
    <source>
        <dbReference type="SAM" id="SignalP"/>
    </source>
</evidence>
<sequence>MAQTSPHFRFASLVLGLLTAYASAAEHPGAVIYKKMCKECHGAKGEGVKDKYDDPLTGDLTLEALARKIERTMPEDKEGTCVGDDAKNVASYIYESFYSAAAQARSHPPEQDLSRLTIAQYRASVMDIIGRFRMGPGFDRPLKDEAGLKGTYRGVELPKPGEKAVDTTPKQGIKAKRPNYKLDRVDAQVAFHFGADSPDKEKMEAEQFQDSWTGSVVAQETGVYEFMIKTENGARLWINDMSENDALIDAWVSAGPKVREEKKSLYLLGGRAYALRLDHFKFKEQSASIELWWKPPHGTAEIIPQHALRTERPRELMVVRTSFPADDRSVGYERGTSISKAWDQATTEAAISVSEDVVENLNELAGTKDGAPDRAEKLRKFAFTFVEAAFCRPLTEEQKQLYVEAQFKSAKTPEQAVKRVVLFTLKSPQFLYPELREADKPDDYAFASRLALTLWDSIPDKKLIQAAAAGKLRTPEQIRAEAQRMLTDPRTKAKLHGFFHQWLELERAEGNIKDMKLFPGFDESVLADLRESLFEFLDQVVWSPQSDYRQLLQADYLLLNDRLGKFYGKPVQGGSFQQVSFDPKQRAGVVTHPYLLASLATSRATSPIHRGVFLTRNIVGLSLRPPPKAVTFDESHFNPKLTMREKITELTKNNACMSCHSTINPLGFSLENYDAIGRWRTQDNNKPVNAVGDFADDEGRKVHLTGPRDIVNYVAGSPYGHRAFIRQMFNHFVKQQPLAYGAQTLEDLQKSFAASNCNVQKLIVDLTMVAVQNGKSWERAGE</sequence>
<feature type="domain" description="Cytochrome c" evidence="6">
    <location>
        <begin position="24"/>
        <end position="97"/>
    </location>
</feature>
<evidence type="ECO:0000256" key="4">
    <source>
        <dbReference type="PROSITE-ProRule" id="PRU00433"/>
    </source>
</evidence>
<feature type="chain" id="PRO_5031433688" evidence="5">
    <location>
        <begin position="25"/>
        <end position="782"/>
    </location>
</feature>
<evidence type="ECO:0000259" key="7">
    <source>
        <dbReference type="PROSITE" id="PS51820"/>
    </source>
</evidence>
<evidence type="ECO:0000256" key="2">
    <source>
        <dbReference type="ARBA" id="ARBA00022723"/>
    </source>
</evidence>
<keyword evidence="1 4" id="KW-0349">Heme</keyword>
<gene>
    <name evidence="8" type="ORF">HNQ65_000594</name>
</gene>
<dbReference type="InterPro" id="IPR013042">
    <property type="entry name" value="DUF1592"/>
</dbReference>
<evidence type="ECO:0000313" key="8">
    <source>
        <dbReference type="EMBL" id="MBB5031040.1"/>
    </source>
</evidence>
<dbReference type="SUPFAM" id="SSF46626">
    <property type="entry name" value="Cytochrome c"/>
    <property type="match status" value="1"/>
</dbReference>
<dbReference type="RefSeq" id="WP_184337982.1">
    <property type="nucleotide sequence ID" value="NZ_JACHIG010000001.1"/>
</dbReference>
<reference evidence="8 9" key="1">
    <citation type="submission" date="2020-08" db="EMBL/GenBank/DDBJ databases">
        <title>Genomic Encyclopedia of Type Strains, Phase IV (KMG-IV): sequencing the most valuable type-strain genomes for metagenomic binning, comparative biology and taxonomic classification.</title>
        <authorList>
            <person name="Goeker M."/>
        </authorList>
    </citation>
    <scope>NUCLEOTIDE SEQUENCE [LARGE SCALE GENOMIC DNA]</scope>
    <source>
        <strain evidence="8 9">DSM 12252</strain>
    </source>
</reference>
<dbReference type="Gene3D" id="1.10.760.10">
    <property type="entry name" value="Cytochrome c-like domain"/>
    <property type="match status" value="1"/>
</dbReference>
<dbReference type="InterPro" id="IPR037524">
    <property type="entry name" value="PA14/GLEYA"/>
</dbReference>
<dbReference type="Pfam" id="PF07631">
    <property type="entry name" value="PSD4"/>
    <property type="match status" value="1"/>
</dbReference>
<dbReference type="Pfam" id="PF07627">
    <property type="entry name" value="PSCyt3"/>
    <property type="match status" value="1"/>
</dbReference>
<evidence type="ECO:0000256" key="1">
    <source>
        <dbReference type="ARBA" id="ARBA00022617"/>
    </source>
</evidence>
<evidence type="ECO:0000313" key="9">
    <source>
        <dbReference type="Proteomes" id="UP000590740"/>
    </source>
</evidence>
<name>A0A7W8DIK0_9BACT</name>
<evidence type="ECO:0000256" key="3">
    <source>
        <dbReference type="ARBA" id="ARBA00023004"/>
    </source>
</evidence>
<dbReference type="Proteomes" id="UP000590740">
    <property type="component" value="Unassembled WGS sequence"/>
</dbReference>
<feature type="domain" description="PA14" evidence="7">
    <location>
        <begin position="160"/>
        <end position="307"/>
    </location>
</feature>
<dbReference type="InterPro" id="IPR013039">
    <property type="entry name" value="DUF1588"/>
</dbReference>
<keyword evidence="3 4" id="KW-0408">Iron</keyword>
<keyword evidence="5" id="KW-0732">Signal</keyword>
<keyword evidence="2 4" id="KW-0479">Metal-binding</keyword>
<dbReference type="GO" id="GO:0009055">
    <property type="term" value="F:electron transfer activity"/>
    <property type="evidence" value="ECO:0007669"/>
    <property type="project" value="InterPro"/>
</dbReference>
<dbReference type="PROSITE" id="PS51007">
    <property type="entry name" value="CYTC"/>
    <property type="match status" value="1"/>
</dbReference>
<organism evidence="8 9">
    <name type="scientific">Prosthecobacter vanneervenii</name>
    <dbReference type="NCBI Taxonomy" id="48466"/>
    <lineage>
        <taxon>Bacteria</taxon>
        <taxon>Pseudomonadati</taxon>
        <taxon>Verrucomicrobiota</taxon>
        <taxon>Verrucomicrobiia</taxon>
        <taxon>Verrucomicrobiales</taxon>
        <taxon>Verrucomicrobiaceae</taxon>
        <taxon>Prosthecobacter</taxon>
    </lineage>
</organism>
<proteinExistence type="predicted"/>
<dbReference type="Pfam" id="PF13442">
    <property type="entry name" value="Cytochrome_CBB3"/>
    <property type="match status" value="1"/>
</dbReference>
<dbReference type="Pfam" id="PF07691">
    <property type="entry name" value="PA14"/>
    <property type="match status" value="1"/>
</dbReference>
<dbReference type="AlphaFoldDB" id="A0A7W8DIK0"/>
<dbReference type="InterPro" id="IPR009056">
    <property type="entry name" value="Cyt_c-like_dom"/>
</dbReference>
<feature type="signal peptide" evidence="5">
    <location>
        <begin position="1"/>
        <end position="24"/>
    </location>
</feature>
<dbReference type="InterPro" id="IPR011658">
    <property type="entry name" value="PA14_dom"/>
</dbReference>